<comment type="pathway">
    <text evidence="2">Carbohydrate acid metabolism; D-glucarate degradation; 2,5-dioxopentanoate from D-glucarate: step 1/2.</text>
</comment>
<evidence type="ECO:0000259" key="4">
    <source>
        <dbReference type="SMART" id="SM00922"/>
    </source>
</evidence>
<gene>
    <name evidence="5" type="ORF">SAMN05428998_11989</name>
</gene>
<dbReference type="STRING" id="560819.SAMN05428998_11989"/>
<keyword evidence="6" id="KW-1185">Reference proteome</keyword>
<feature type="domain" description="Mandelate racemase/muconate lactonizing enzyme C-terminal" evidence="4">
    <location>
        <begin position="152"/>
        <end position="248"/>
    </location>
</feature>
<dbReference type="InterPro" id="IPR013342">
    <property type="entry name" value="Mandelate_racemase_C"/>
</dbReference>
<dbReference type="InterPro" id="IPR034593">
    <property type="entry name" value="DgoD-like"/>
</dbReference>
<dbReference type="EC" id="4.2.1.40" evidence="3"/>
<dbReference type="Pfam" id="PF02746">
    <property type="entry name" value="MR_MLE_N"/>
    <property type="match status" value="1"/>
</dbReference>
<evidence type="ECO:0000256" key="2">
    <source>
        <dbReference type="ARBA" id="ARBA00005183"/>
    </source>
</evidence>
<accession>A0A1Y6CC37</accession>
<dbReference type="GO" id="GO:0008872">
    <property type="term" value="F:glucarate dehydratase activity"/>
    <property type="evidence" value="ECO:0007669"/>
    <property type="project" value="UniProtKB-EC"/>
</dbReference>
<dbReference type="InterPro" id="IPR036849">
    <property type="entry name" value="Enolase-like_C_sf"/>
</dbReference>
<evidence type="ECO:0000256" key="3">
    <source>
        <dbReference type="ARBA" id="ARBA00011973"/>
    </source>
</evidence>
<name>A0A1Y6CC37_9PROT</name>
<dbReference type="Proteomes" id="UP000192917">
    <property type="component" value="Unassembled WGS sequence"/>
</dbReference>
<dbReference type="GO" id="GO:0009063">
    <property type="term" value="P:amino acid catabolic process"/>
    <property type="evidence" value="ECO:0007669"/>
    <property type="project" value="InterPro"/>
</dbReference>
<dbReference type="AlphaFoldDB" id="A0A1Y6CC37"/>
<dbReference type="SMART" id="SM00922">
    <property type="entry name" value="MR_MLE"/>
    <property type="match status" value="1"/>
</dbReference>
<proteinExistence type="predicted"/>
<dbReference type="InterPro" id="IPR029017">
    <property type="entry name" value="Enolase-like_N"/>
</dbReference>
<dbReference type="InterPro" id="IPR013341">
    <property type="entry name" value="Mandelate_racemase_N_dom"/>
</dbReference>
<evidence type="ECO:0000313" key="5">
    <source>
        <dbReference type="EMBL" id="SMF54036.1"/>
    </source>
</evidence>
<dbReference type="Pfam" id="PF13378">
    <property type="entry name" value="MR_MLE_C"/>
    <property type="match status" value="1"/>
</dbReference>
<dbReference type="SUPFAM" id="SSF51604">
    <property type="entry name" value="Enolase C-terminal domain-like"/>
    <property type="match status" value="1"/>
</dbReference>
<dbReference type="EMBL" id="FWZX01000019">
    <property type="protein sequence ID" value="SMF54036.1"/>
    <property type="molecule type" value="Genomic_DNA"/>
</dbReference>
<dbReference type="GO" id="GO:0000287">
    <property type="term" value="F:magnesium ion binding"/>
    <property type="evidence" value="ECO:0007669"/>
    <property type="project" value="UniProtKB-ARBA"/>
</dbReference>
<dbReference type="InterPro" id="IPR029065">
    <property type="entry name" value="Enolase_C-like"/>
</dbReference>
<dbReference type="Gene3D" id="3.30.390.10">
    <property type="entry name" value="Enolase-like, N-terminal domain"/>
    <property type="match status" value="1"/>
</dbReference>
<reference evidence="5 6" key="1">
    <citation type="submission" date="2017-04" db="EMBL/GenBank/DDBJ databases">
        <authorList>
            <person name="Afonso C.L."/>
            <person name="Miller P.J."/>
            <person name="Scott M.A."/>
            <person name="Spackman E."/>
            <person name="Goraichik I."/>
            <person name="Dimitrov K.M."/>
            <person name="Suarez D.L."/>
            <person name="Swayne D.E."/>
        </authorList>
    </citation>
    <scope>NUCLEOTIDE SEQUENCE [LARGE SCALE GENOMIC DNA]</scope>
    <source>
        <strain evidence="5 6">USBA 355</strain>
    </source>
</reference>
<dbReference type="SUPFAM" id="SSF54826">
    <property type="entry name" value="Enolase N-terminal domain-like"/>
    <property type="match status" value="1"/>
</dbReference>
<dbReference type="Gene3D" id="3.20.20.120">
    <property type="entry name" value="Enolase-like C-terminal domain"/>
    <property type="match status" value="1"/>
</dbReference>
<dbReference type="PROSITE" id="PS00908">
    <property type="entry name" value="MR_MLE_1"/>
    <property type="match status" value="1"/>
</dbReference>
<organism evidence="5 6">
    <name type="scientific">Tistlia consotensis USBA 355</name>
    <dbReference type="NCBI Taxonomy" id="560819"/>
    <lineage>
        <taxon>Bacteria</taxon>
        <taxon>Pseudomonadati</taxon>
        <taxon>Pseudomonadota</taxon>
        <taxon>Alphaproteobacteria</taxon>
        <taxon>Rhodospirillales</taxon>
        <taxon>Rhodovibrionaceae</taxon>
        <taxon>Tistlia</taxon>
    </lineage>
</organism>
<protein>
    <recommendedName>
        <fullName evidence="3">glucarate dehydratase</fullName>
        <ecNumber evidence="3">4.2.1.40</ecNumber>
    </recommendedName>
</protein>
<comment type="catalytic activity">
    <reaction evidence="1">
        <text>D-glucarate = 5-dehydro-4-deoxy-D-glucarate + H2O</text>
        <dbReference type="Rhea" id="RHEA:14573"/>
        <dbReference type="ChEBI" id="CHEBI:15377"/>
        <dbReference type="ChEBI" id="CHEBI:30612"/>
        <dbReference type="ChEBI" id="CHEBI:42819"/>
        <dbReference type="EC" id="4.2.1.40"/>
    </reaction>
</comment>
<dbReference type="PANTHER" id="PTHR48080">
    <property type="entry name" value="D-GALACTONATE DEHYDRATASE-RELATED"/>
    <property type="match status" value="1"/>
</dbReference>
<sequence>MRITGLRATPVNLPLEAPLWWTGGHYPGTSKTIVEVETDQGLVGLGEAPSVDVVRAIEALGERLVAARADPLDIAGCEALCLPPWQIVQNTDDASAVKAFGAVEIALWDLRGKAWGQPLYKLLGGAVRKAIPFTEYFGFRAERDGRGGETTPEAVVDYCLAMREAHGSSLFEGKLILGDPLLEIRTVRLLREALGPGAVIRLDSNMQWSLSTARRVLREIEPYDIRNYEDPVATFEEMKALRQHSAIPFSSHVPDLRRAVALGVPDTIVTNFAVLGGIARAVRFIGACEAMGVGFWCYSGDSGIATAAYLHMVAAQPWITEPSQSLFRWQVADVIEGGPFRQRDDVVAVPEGAGLGVDLDREALARWHGHLVEHGPLDHFHDPLAPGRFRRLPLH</sequence>
<dbReference type="RefSeq" id="WP_085124585.1">
    <property type="nucleotide sequence ID" value="NZ_FWZX01000019.1"/>
</dbReference>
<evidence type="ECO:0000313" key="6">
    <source>
        <dbReference type="Proteomes" id="UP000192917"/>
    </source>
</evidence>
<dbReference type="PANTHER" id="PTHR48080:SF4">
    <property type="entry name" value="GLUCARATE DEHYDRATASE"/>
    <property type="match status" value="1"/>
</dbReference>
<dbReference type="InterPro" id="IPR018110">
    <property type="entry name" value="Mandel_Rmase/mucon_lact_enz_CS"/>
</dbReference>
<evidence type="ECO:0000256" key="1">
    <source>
        <dbReference type="ARBA" id="ARBA00001426"/>
    </source>
</evidence>